<keyword evidence="5 7" id="KW-1133">Transmembrane helix</keyword>
<evidence type="ECO:0000256" key="1">
    <source>
        <dbReference type="ARBA" id="ARBA00004651"/>
    </source>
</evidence>
<evidence type="ECO:0000256" key="6">
    <source>
        <dbReference type="ARBA" id="ARBA00023136"/>
    </source>
</evidence>
<evidence type="ECO:0000256" key="2">
    <source>
        <dbReference type="ARBA" id="ARBA00022448"/>
    </source>
</evidence>
<dbReference type="Pfam" id="PF03600">
    <property type="entry name" value="CitMHS"/>
    <property type="match status" value="1"/>
</dbReference>
<feature type="transmembrane region" description="Helical" evidence="7">
    <location>
        <begin position="76"/>
        <end position="104"/>
    </location>
</feature>
<feature type="transmembrane region" description="Helical" evidence="7">
    <location>
        <begin position="240"/>
        <end position="262"/>
    </location>
</feature>
<feature type="transmembrane region" description="Helical" evidence="7">
    <location>
        <begin position="349"/>
        <end position="367"/>
    </location>
</feature>
<comment type="caution">
    <text evidence="9">The sequence shown here is derived from an EMBL/GenBank/DDBJ whole genome shotgun (WGS) entry which is preliminary data.</text>
</comment>
<feature type="transmembrane region" description="Helical" evidence="7">
    <location>
        <begin position="306"/>
        <end position="328"/>
    </location>
</feature>
<dbReference type="PANTHER" id="PTHR43302">
    <property type="entry name" value="TRANSPORTER ARSB-RELATED"/>
    <property type="match status" value="1"/>
</dbReference>
<keyword evidence="4 7" id="KW-0812">Transmembrane</keyword>
<keyword evidence="2" id="KW-0813">Transport</keyword>
<evidence type="ECO:0000259" key="8">
    <source>
        <dbReference type="Pfam" id="PF03600"/>
    </source>
</evidence>
<keyword evidence="6 7" id="KW-0472">Membrane</keyword>
<dbReference type="EMBL" id="BJJW01000006">
    <property type="protein sequence ID" value="GDZ83709.1"/>
    <property type="molecule type" value="Genomic_DNA"/>
</dbReference>
<organism evidence="9 10">
    <name type="scientific">Leuconostoc citreum</name>
    <dbReference type="NCBI Taxonomy" id="33964"/>
    <lineage>
        <taxon>Bacteria</taxon>
        <taxon>Bacillati</taxon>
        <taxon>Bacillota</taxon>
        <taxon>Bacilli</taxon>
        <taxon>Lactobacillales</taxon>
        <taxon>Lactobacillaceae</taxon>
        <taxon>Leuconostoc</taxon>
    </lineage>
</organism>
<dbReference type="RefSeq" id="WP_149334269.1">
    <property type="nucleotide sequence ID" value="NZ_BJJW01000006.1"/>
</dbReference>
<accession>A0A5A5U014</accession>
<keyword evidence="3" id="KW-1003">Cell membrane</keyword>
<comment type="subcellular location">
    <subcellularLocation>
        <location evidence="1">Cell membrane</location>
        <topology evidence="1">Multi-pass membrane protein</topology>
    </subcellularLocation>
</comment>
<evidence type="ECO:0000256" key="5">
    <source>
        <dbReference type="ARBA" id="ARBA00022989"/>
    </source>
</evidence>
<evidence type="ECO:0000256" key="3">
    <source>
        <dbReference type="ARBA" id="ARBA00022475"/>
    </source>
</evidence>
<proteinExistence type="predicted"/>
<feature type="transmembrane region" description="Helical" evidence="7">
    <location>
        <begin position="196"/>
        <end position="220"/>
    </location>
</feature>
<feature type="transmembrane region" description="Helical" evidence="7">
    <location>
        <begin position="274"/>
        <end position="294"/>
    </location>
</feature>
<dbReference type="PANTHER" id="PTHR43302:SF5">
    <property type="entry name" value="TRANSPORTER ARSB-RELATED"/>
    <property type="match status" value="1"/>
</dbReference>
<dbReference type="InterPro" id="IPR004680">
    <property type="entry name" value="Cit_transptr-like_dom"/>
</dbReference>
<dbReference type="GO" id="GO:0055085">
    <property type="term" value="P:transmembrane transport"/>
    <property type="evidence" value="ECO:0007669"/>
    <property type="project" value="InterPro"/>
</dbReference>
<gene>
    <name evidence="9" type="ORF">LCIT_09510</name>
</gene>
<dbReference type="GO" id="GO:0005886">
    <property type="term" value="C:plasma membrane"/>
    <property type="evidence" value="ECO:0007669"/>
    <property type="project" value="UniProtKB-SubCell"/>
</dbReference>
<feature type="domain" description="Citrate transporter-like" evidence="8">
    <location>
        <begin position="4"/>
        <end position="297"/>
    </location>
</feature>
<dbReference type="AlphaFoldDB" id="A0A5A5U014"/>
<protein>
    <submittedName>
        <fullName evidence="9">Anion permease</fullName>
    </submittedName>
</protein>
<feature type="transmembrane region" description="Helical" evidence="7">
    <location>
        <begin position="39"/>
        <end position="56"/>
    </location>
</feature>
<evidence type="ECO:0000256" key="4">
    <source>
        <dbReference type="ARBA" id="ARBA00022692"/>
    </source>
</evidence>
<evidence type="ECO:0000313" key="9">
    <source>
        <dbReference type="EMBL" id="GDZ83709.1"/>
    </source>
</evidence>
<name>A0A5A5U014_LEUCI</name>
<dbReference type="Proteomes" id="UP000323274">
    <property type="component" value="Unassembled WGS sequence"/>
</dbReference>
<sequence>MSSIIRKIATDKTFLITLCLAIIAFIFGHVTVEDIDLKTILSLLSLIIIVSVYEQLHVLKYIANTVVIKCRSTRDIIRVMLLFSFVGSMLFTNDVAILTLVPIFFKISQQVAIKKIVPISLLTIYANLGSALTPFGNPQNLYLVSFYHLSLPTFLGMSIPLGLIGLISLFAVSFLFTAKPIDNISTDPVSLDHQKVWWLILATVIVLLGILSFIAIWWSLLASVLSAFLLDKQVFQQVDYGIILTFINFFIIVGAVSRIDIIHQLLVATTQTQFHAFFAAIISSQFVSNVPAAVLLSKFTDHFYGIYLGVTVGGLGTLIASLANLLALRQYNIFSQDRTSVTFFKTFTWLNLIYLIIFVIIGSLILFI</sequence>
<feature type="transmembrane region" description="Helical" evidence="7">
    <location>
        <begin position="155"/>
        <end position="176"/>
    </location>
</feature>
<feature type="transmembrane region" description="Helical" evidence="7">
    <location>
        <begin position="12"/>
        <end position="32"/>
    </location>
</feature>
<evidence type="ECO:0000313" key="10">
    <source>
        <dbReference type="Proteomes" id="UP000323274"/>
    </source>
</evidence>
<evidence type="ECO:0000256" key="7">
    <source>
        <dbReference type="SAM" id="Phobius"/>
    </source>
</evidence>
<reference evidence="9 10" key="1">
    <citation type="submission" date="2019-04" db="EMBL/GenBank/DDBJ databases">
        <title>A pseudo-fructophilic Leuconostoc citreum strain F192-5 isolated from peel of satsuma mandarin: the first report for isolation and characterization of strain-dependent fructophilic-like characteristics.</title>
        <authorList>
            <person name="Maeno S."/>
            <person name="Tanizawa Y."/>
            <person name="Kajikawa A."/>
            <person name="Kanesaki Y."/>
            <person name="Kubota E."/>
            <person name="Arita M."/>
            <person name="Leon D."/>
            <person name="Endo A."/>
        </authorList>
    </citation>
    <scope>NUCLEOTIDE SEQUENCE [LARGE SCALE GENOMIC DNA]</scope>
    <source>
        <strain evidence="9 10">F192-5</strain>
    </source>
</reference>